<organism evidence="2 3">
    <name type="scientific">Inquilinus limosus MP06</name>
    <dbReference type="NCBI Taxonomy" id="1398085"/>
    <lineage>
        <taxon>Bacteria</taxon>
        <taxon>Pseudomonadati</taxon>
        <taxon>Pseudomonadota</taxon>
        <taxon>Alphaproteobacteria</taxon>
        <taxon>Rhodospirillales</taxon>
        <taxon>Rhodospirillaceae</taxon>
        <taxon>Inquilinus</taxon>
    </lineage>
</organism>
<evidence type="ECO:0000256" key="1">
    <source>
        <dbReference type="SAM" id="Phobius"/>
    </source>
</evidence>
<gene>
    <name evidence="2" type="ORF">P409_13635</name>
</gene>
<dbReference type="OrthoDB" id="5195424at2"/>
<dbReference type="EMBL" id="JANX01000144">
    <property type="protein sequence ID" value="KGM33826.1"/>
    <property type="molecule type" value="Genomic_DNA"/>
</dbReference>
<keyword evidence="1" id="KW-1133">Transmembrane helix</keyword>
<dbReference type="Pfam" id="PF08592">
    <property type="entry name" value="Anthrone_oxy"/>
    <property type="match status" value="1"/>
</dbReference>
<protein>
    <recommendedName>
        <fullName evidence="4">DUF1772 domain-containing protein</fullName>
    </recommendedName>
</protein>
<keyword evidence="1" id="KW-0472">Membrane</keyword>
<comment type="caution">
    <text evidence="2">The sequence shown here is derived from an EMBL/GenBank/DDBJ whole genome shotgun (WGS) entry which is preliminary data.</text>
</comment>
<dbReference type="Proteomes" id="UP000029995">
    <property type="component" value="Unassembled WGS sequence"/>
</dbReference>
<keyword evidence="1" id="KW-0812">Transmembrane</keyword>
<proteinExistence type="predicted"/>
<sequence>MLQTLQVVSLCLVVLALTPALAHALEWPGKMRLGRDAYLAVQPIYYPGFTLVGGFGEVTSILAVLVLLVMTPAGDTGFWWVAGALVALAAMHAVYWLLTHPVNRYWLRNQAMGRAGTGFFAQDPLHRERPADDGEESWTAHRDRWERSHAARAVLAAVGFVALAIGVAG</sequence>
<feature type="transmembrane region" description="Helical" evidence="1">
    <location>
        <begin position="77"/>
        <end position="98"/>
    </location>
</feature>
<evidence type="ECO:0008006" key="4">
    <source>
        <dbReference type="Google" id="ProtNLM"/>
    </source>
</evidence>
<feature type="transmembrane region" description="Helical" evidence="1">
    <location>
        <begin position="48"/>
        <end position="70"/>
    </location>
</feature>
<feature type="transmembrane region" description="Helical" evidence="1">
    <location>
        <begin position="150"/>
        <end position="168"/>
    </location>
</feature>
<dbReference type="RefSeq" id="WP_034837279.1">
    <property type="nucleotide sequence ID" value="NZ_JANX01000144.1"/>
</dbReference>
<dbReference type="InterPro" id="IPR013901">
    <property type="entry name" value="Anthrone_oxy"/>
</dbReference>
<name>A0A0A0D578_9PROT</name>
<accession>A0A0A0D578</accession>
<dbReference type="AlphaFoldDB" id="A0A0A0D578"/>
<evidence type="ECO:0000313" key="3">
    <source>
        <dbReference type="Proteomes" id="UP000029995"/>
    </source>
</evidence>
<evidence type="ECO:0000313" key="2">
    <source>
        <dbReference type="EMBL" id="KGM33826.1"/>
    </source>
</evidence>
<reference evidence="2 3" key="1">
    <citation type="submission" date="2014-01" db="EMBL/GenBank/DDBJ databases">
        <title>Genome sequence determination for a cystic fibrosis isolate, Inquilinus limosus.</title>
        <authorList>
            <person name="Pino M."/>
            <person name="Di Conza J."/>
            <person name="Gutkind G."/>
        </authorList>
    </citation>
    <scope>NUCLEOTIDE SEQUENCE [LARGE SCALE GENOMIC DNA]</scope>
    <source>
        <strain evidence="2 3">MP06</strain>
    </source>
</reference>